<organism evidence="1 2">
    <name type="scientific">Luteibacter yeojuensis</name>
    <dbReference type="NCBI Taxonomy" id="345309"/>
    <lineage>
        <taxon>Bacteria</taxon>
        <taxon>Pseudomonadati</taxon>
        <taxon>Pseudomonadota</taxon>
        <taxon>Gammaproteobacteria</taxon>
        <taxon>Lysobacterales</taxon>
        <taxon>Rhodanobacteraceae</taxon>
        <taxon>Luteibacter</taxon>
    </lineage>
</organism>
<dbReference type="Proteomes" id="UP000518878">
    <property type="component" value="Unassembled WGS sequence"/>
</dbReference>
<gene>
    <name evidence="1" type="ORF">HBF32_11715</name>
</gene>
<dbReference type="RefSeq" id="WP_166699792.1">
    <property type="nucleotide sequence ID" value="NZ_JAAQTL010000001.1"/>
</dbReference>
<accession>A0A7X5TQ42</accession>
<protein>
    <submittedName>
        <fullName evidence="1">Uncharacterized protein</fullName>
    </submittedName>
</protein>
<evidence type="ECO:0000313" key="1">
    <source>
        <dbReference type="EMBL" id="NID16126.1"/>
    </source>
</evidence>
<name>A0A7X5TQ42_9GAMM</name>
<reference evidence="1 2" key="1">
    <citation type="journal article" date="2006" name="Int. J. Syst. Evol. Microbiol.">
        <title>Dyella yeojuensis sp. nov., isolated from greenhouse soil in Korea.</title>
        <authorList>
            <person name="Kim B.Y."/>
            <person name="Weon H.Y."/>
            <person name="Lee K.H."/>
            <person name="Seok S.J."/>
            <person name="Kwon S.W."/>
            <person name="Go S.J."/>
            <person name="Stackebrandt E."/>
        </authorList>
    </citation>
    <scope>NUCLEOTIDE SEQUENCE [LARGE SCALE GENOMIC DNA]</scope>
    <source>
        <strain evidence="1 2">DSM 17673</strain>
    </source>
</reference>
<comment type="caution">
    <text evidence="1">The sequence shown here is derived from an EMBL/GenBank/DDBJ whole genome shotgun (WGS) entry which is preliminary data.</text>
</comment>
<sequence>MLPHTIEYHIARMGDAWGIFREGMQLAVRRDPADAIAFANYFADRETLMSPHPVRVSGDNQLHRTLHDLRTAA</sequence>
<dbReference type="EMBL" id="JAAQTL010000001">
    <property type="protein sequence ID" value="NID16126.1"/>
    <property type="molecule type" value="Genomic_DNA"/>
</dbReference>
<keyword evidence="2" id="KW-1185">Reference proteome</keyword>
<evidence type="ECO:0000313" key="2">
    <source>
        <dbReference type="Proteomes" id="UP000518878"/>
    </source>
</evidence>
<proteinExistence type="predicted"/>
<dbReference type="AlphaFoldDB" id="A0A7X5TQ42"/>